<sequence>MPENILIVDDEPDMLKLLSMIIKDKTPYGVTTTNNPLEVIDLLKSGSFDLIIADLKMPGIGGIELLEAIKKIDGELPVIIITAYGTFETATEALKKGGFDFITKPFRKEQILYTIDKALKWYVLQKENRQLRQRLQNLQQQEG</sequence>
<dbReference type="EMBL" id="LACI01002236">
    <property type="protein sequence ID" value="KJU82630.1"/>
    <property type="molecule type" value="Genomic_DNA"/>
</dbReference>
<dbReference type="AlphaFoldDB" id="A0A0F3GL34"/>
<dbReference type="PANTHER" id="PTHR44591:SF3">
    <property type="entry name" value="RESPONSE REGULATORY DOMAIN-CONTAINING PROTEIN"/>
    <property type="match status" value="1"/>
</dbReference>
<feature type="domain" description="Response regulatory" evidence="3">
    <location>
        <begin position="4"/>
        <end position="119"/>
    </location>
</feature>
<dbReference type="PROSITE" id="PS50110">
    <property type="entry name" value="RESPONSE_REGULATORY"/>
    <property type="match status" value="1"/>
</dbReference>
<dbReference type="SMART" id="SM00448">
    <property type="entry name" value="REC"/>
    <property type="match status" value="1"/>
</dbReference>
<evidence type="ECO:0000313" key="4">
    <source>
        <dbReference type="EMBL" id="KJU82630.1"/>
    </source>
</evidence>
<dbReference type="Proteomes" id="UP000033423">
    <property type="component" value="Unassembled WGS sequence"/>
</dbReference>
<keyword evidence="1 2" id="KW-0597">Phosphoprotein</keyword>
<dbReference type="InterPro" id="IPR001789">
    <property type="entry name" value="Sig_transdc_resp-reg_receiver"/>
</dbReference>
<dbReference type="PANTHER" id="PTHR44591">
    <property type="entry name" value="STRESS RESPONSE REGULATOR PROTEIN 1"/>
    <property type="match status" value="1"/>
</dbReference>
<dbReference type="GO" id="GO:0000160">
    <property type="term" value="P:phosphorelay signal transduction system"/>
    <property type="evidence" value="ECO:0007669"/>
    <property type="project" value="InterPro"/>
</dbReference>
<proteinExistence type="predicted"/>
<comment type="caution">
    <text evidence="4">The sequence shown here is derived from an EMBL/GenBank/DDBJ whole genome shotgun (WGS) entry which is preliminary data.</text>
</comment>
<keyword evidence="5" id="KW-1185">Reference proteome</keyword>
<dbReference type="SUPFAM" id="SSF52172">
    <property type="entry name" value="CheY-like"/>
    <property type="match status" value="1"/>
</dbReference>
<evidence type="ECO:0000313" key="5">
    <source>
        <dbReference type="Proteomes" id="UP000033423"/>
    </source>
</evidence>
<dbReference type="Gene3D" id="3.40.50.2300">
    <property type="match status" value="1"/>
</dbReference>
<dbReference type="InterPro" id="IPR050595">
    <property type="entry name" value="Bact_response_regulator"/>
</dbReference>
<organism evidence="4 5">
    <name type="scientific">Candidatus Magnetobacterium bavaricum</name>
    <dbReference type="NCBI Taxonomy" id="29290"/>
    <lineage>
        <taxon>Bacteria</taxon>
        <taxon>Pseudomonadati</taxon>
        <taxon>Nitrospirota</taxon>
        <taxon>Thermodesulfovibrionia</taxon>
        <taxon>Thermodesulfovibrionales</taxon>
        <taxon>Candidatus Magnetobacteriaceae</taxon>
        <taxon>Candidatus Magnetobacterium</taxon>
    </lineage>
</organism>
<evidence type="ECO:0000256" key="2">
    <source>
        <dbReference type="PROSITE-ProRule" id="PRU00169"/>
    </source>
</evidence>
<reference evidence="4 5" key="1">
    <citation type="submission" date="2015-02" db="EMBL/GenBank/DDBJ databases">
        <title>Single-cell genomics of uncultivated deep-branching MTB reveals a conserved set of magnetosome genes.</title>
        <authorList>
            <person name="Kolinko S."/>
            <person name="Richter M."/>
            <person name="Glockner F.O."/>
            <person name="Brachmann A."/>
            <person name="Schuler D."/>
        </authorList>
    </citation>
    <scope>NUCLEOTIDE SEQUENCE [LARGE SCALE GENOMIC DNA]</scope>
    <source>
        <strain evidence="4">TM-1</strain>
    </source>
</reference>
<protein>
    <submittedName>
        <fullName evidence="4">Signal transduction response regulator, receiver region domain protein</fullName>
    </submittedName>
</protein>
<name>A0A0F3GL34_9BACT</name>
<feature type="modified residue" description="4-aspartylphosphate" evidence="2">
    <location>
        <position position="54"/>
    </location>
</feature>
<accession>A0A0F3GL34</accession>
<evidence type="ECO:0000256" key="1">
    <source>
        <dbReference type="ARBA" id="ARBA00022553"/>
    </source>
</evidence>
<evidence type="ECO:0000259" key="3">
    <source>
        <dbReference type="PROSITE" id="PS50110"/>
    </source>
</evidence>
<gene>
    <name evidence="4" type="ORF">MBAV_005178</name>
</gene>
<dbReference type="Pfam" id="PF00072">
    <property type="entry name" value="Response_reg"/>
    <property type="match status" value="1"/>
</dbReference>
<dbReference type="InterPro" id="IPR011006">
    <property type="entry name" value="CheY-like_superfamily"/>
</dbReference>